<proteinExistence type="predicted"/>
<organism evidence="2 3">
    <name type="scientific">Paenibacillus hunanensis</name>
    <dbReference type="NCBI Taxonomy" id="539262"/>
    <lineage>
        <taxon>Bacteria</taxon>
        <taxon>Bacillati</taxon>
        <taxon>Bacillota</taxon>
        <taxon>Bacilli</taxon>
        <taxon>Bacillales</taxon>
        <taxon>Paenibacillaceae</taxon>
        <taxon>Paenibacillus</taxon>
    </lineage>
</organism>
<keyword evidence="3" id="KW-1185">Reference proteome</keyword>
<feature type="compositionally biased region" description="Basic and acidic residues" evidence="1">
    <location>
        <begin position="166"/>
        <end position="178"/>
    </location>
</feature>
<reference evidence="2 3" key="1">
    <citation type="submission" date="2023-07" db="EMBL/GenBank/DDBJ databases">
        <title>Genomic Encyclopedia of Type Strains, Phase IV (KMG-IV): sequencing the most valuable type-strain genomes for metagenomic binning, comparative biology and taxonomic classification.</title>
        <authorList>
            <person name="Goeker M."/>
        </authorList>
    </citation>
    <scope>NUCLEOTIDE SEQUENCE [LARGE SCALE GENOMIC DNA]</scope>
    <source>
        <strain evidence="2 3">DSM 22170</strain>
    </source>
</reference>
<dbReference type="RefSeq" id="WP_188775357.1">
    <property type="nucleotide sequence ID" value="NZ_BMMB01000004.1"/>
</dbReference>
<name>A0ABU1IW50_9BACL</name>
<dbReference type="EMBL" id="JAVDQH010000003">
    <property type="protein sequence ID" value="MDR6243151.1"/>
    <property type="molecule type" value="Genomic_DNA"/>
</dbReference>
<dbReference type="Proteomes" id="UP001185028">
    <property type="component" value="Unassembled WGS sequence"/>
</dbReference>
<comment type="caution">
    <text evidence="2">The sequence shown here is derived from an EMBL/GenBank/DDBJ whole genome shotgun (WGS) entry which is preliminary data.</text>
</comment>
<evidence type="ECO:0000313" key="2">
    <source>
        <dbReference type="EMBL" id="MDR6243151.1"/>
    </source>
</evidence>
<evidence type="ECO:0008006" key="4">
    <source>
        <dbReference type="Google" id="ProtNLM"/>
    </source>
</evidence>
<accession>A0ABU1IW50</accession>
<evidence type="ECO:0000256" key="1">
    <source>
        <dbReference type="SAM" id="MobiDB-lite"/>
    </source>
</evidence>
<evidence type="ECO:0000313" key="3">
    <source>
        <dbReference type="Proteomes" id="UP001185028"/>
    </source>
</evidence>
<sequence length="270" mass="29606">MSRLSVEIQLPEFDSVLERLGKGNKLPYTEAAVREAAHLLQSTWVEYASGVNVSYSGGTFRVGIQTGDYVRSIQNGLRFPDSMTGEVFSTSSHGESIESGQDSRDLKPKLLASPKAKTGKNGKKYITVPFRHGAPGAANNAMPGHIYDQARRLTFSRVSSNLPTRTYDRGGRIKEDNTGQRSQAGAHPGAGNSWKAGPYQGMVRMNKQGQTQYMTFRRLSENSPAAAWRRPPTKPKPIRNAVIENTRDQIEEMISQGFQQDMAATGLGGN</sequence>
<feature type="region of interest" description="Disordered" evidence="1">
    <location>
        <begin position="161"/>
        <end position="199"/>
    </location>
</feature>
<feature type="region of interest" description="Disordered" evidence="1">
    <location>
        <begin position="88"/>
        <end position="107"/>
    </location>
</feature>
<feature type="compositionally biased region" description="Polar residues" evidence="1">
    <location>
        <begin position="88"/>
        <end position="100"/>
    </location>
</feature>
<gene>
    <name evidence="2" type="ORF">JOC58_001036</name>
</gene>
<protein>
    <recommendedName>
        <fullName evidence="4">Neck protein</fullName>
    </recommendedName>
</protein>